<gene>
    <name evidence="1" type="ORF">DPMN_160672</name>
</gene>
<dbReference type="Proteomes" id="UP000828390">
    <property type="component" value="Unassembled WGS sequence"/>
</dbReference>
<keyword evidence="2" id="KW-1185">Reference proteome</keyword>
<evidence type="ECO:0000313" key="2">
    <source>
        <dbReference type="Proteomes" id="UP000828390"/>
    </source>
</evidence>
<dbReference type="AlphaFoldDB" id="A0A9D4ENA2"/>
<sequence>MRSRSSGPCAVAKPTKPSVRPRYWLPLALLAHVDGGGVSDELETPGRNANGRVICLSVRTVEYLGWGLATPRPAGPLARMSREVQRAATQSRCRPDRCSRNTRSRLESVLVSLERKS</sequence>
<accession>A0A9D4ENA2</accession>
<protein>
    <submittedName>
        <fullName evidence="1">Uncharacterized protein</fullName>
    </submittedName>
</protein>
<comment type="caution">
    <text evidence="1">The sequence shown here is derived from an EMBL/GenBank/DDBJ whole genome shotgun (WGS) entry which is preliminary data.</text>
</comment>
<evidence type="ECO:0000313" key="1">
    <source>
        <dbReference type="EMBL" id="KAH3782753.1"/>
    </source>
</evidence>
<organism evidence="1 2">
    <name type="scientific">Dreissena polymorpha</name>
    <name type="common">Zebra mussel</name>
    <name type="synonym">Mytilus polymorpha</name>
    <dbReference type="NCBI Taxonomy" id="45954"/>
    <lineage>
        <taxon>Eukaryota</taxon>
        <taxon>Metazoa</taxon>
        <taxon>Spiralia</taxon>
        <taxon>Lophotrochozoa</taxon>
        <taxon>Mollusca</taxon>
        <taxon>Bivalvia</taxon>
        <taxon>Autobranchia</taxon>
        <taxon>Heteroconchia</taxon>
        <taxon>Euheterodonta</taxon>
        <taxon>Imparidentia</taxon>
        <taxon>Neoheterodontei</taxon>
        <taxon>Myida</taxon>
        <taxon>Dreissenoidea</taxon>
        <taxon>Dreissenidae</taxon>
        <taxon>Dreissena</taxon>
    </lineage>
</organism>
<proteinExistence type="predicted"/>
<reference evidence="1" key="2">
    <citation type="submission" date="2020-11" db="EMBL/GenBank/DDBJ databases">
        <authorList>
            <person name="McCartney M.A."/>
            <person name="Auch B."/>
            <person name="Kono T."/>
            <person name="Mallez S."/>
            <person name="Becker A."/>
            <person name="Gohl D.M."/>
            <person name="Silverstein K.A.T."/>
            <person name="Koren S."/>
            <person name="Bechman K.B."/>
            <person name="Herman A."/>
            <person name="Abrahante J.E."/>
            <person name="Garbe J."/>
        </authorList>
    </citation>
    <scope>NUCLEOTIDE SEQUENCE</scope>
    <source>
        <strain evidence="1">Duluth1</strain>
        <tissue evidence="1">Whole animal</tissue>
    </source>
</reference>
<reference evidence="1" key="1">
    <citation type="journal article" date="2019" name="bioRxiv">
        <title>The Genome of the Zebra Mussel, Dreissena polymorpha: A Resource for Invasive Species Research.</title>
        <authorList>
            <person name="McCartney M.A."/>
            <person name="Auch B."/>
            <person name="Kono T."/>
            <person name="Mallez S."/>
            <person name="Zhang Y."/>
            <person name="Obille A."/>
            <person name="Becker A."/>
            <person name="Abrahante J.E."/>
            <person name="Garbe J."/>
            <person name="Badalamenti J.P."/>
            <person name="Herman A."/>
            <person name="Mangelson H."/>
            <person name="Liachko I."/>
            <person name="Sullivan S."/>
            <person name="Sone E.D."/>
            <person name="Koren S."/>
            <person name="Silverstein K.A.T."/>
            <person name="Beckman K.B."/>
            <person name="Gohl D.M."/>
        </authorList>
    </citation>
    <scope>NUCLEOTIDE SEQUENCE</scope>
    <source>
        <strain evidence="1">Duluth1</strain>
        <tissue evidence="1">Whole animal</tissue>
    </source>
</reference>
<name>A0A9D4ENA2_DREPO</name>
<dbReference type="EMBL" id="JAIWYP010000008">
    <property type="protein sequence ID" value="KAH3782753.1"/>
    <property type="molecule type" value="Genomic_DNA"/>
</dbReference>